<proteinExistence type="predicted"/>
<dbReference type="RefSeq" id="XP_004259229.1">
    <property type="nucleotide sequence ID" value="XM_004259181.1"/>
</dbReference>
<organism evidence="3 4">
    <name type="scientific">Entamoeba invadens IP1</name>
    <dbReference type="NCBI Taxonomy" id="370355"/>
    <lineage>
        <taxon>Eukaryota</taxon>
        <taxon>Amoebozoa</taxon>
        <taxon>Evosea</taxon>
        <taxon>Archamoebae</taxon>
        <taxon>Mastigamoebida</taxon>
        <taxon>Entamoebidae</taxon>
        <taxon>Entamoeba</taxon>
    </lineage>
</organism>
<accession>A0A0A1UG93</accession>
<dbReference type="VEuPathDB" id="AmoebaDB:EIN_523460"/>
<dbReference type="OMA" id="GWDNINY"/>
<dbReference type="GeneID" id="14891464"/>
<evidence type="ECO:0000256" key="2">
    <source>
        <dbReference type="SAM" id="SignalP"/>
    </source>
</evidence>
<sequence>MILALLTIVFVVNGSWEVFSDEDVLGWDNINYKTKEEAVAALHKAENETKTLENTTKEKIKNLNAKNNAPNATSTEKRQNRNKKRTLSRKLKEARVKLLNYKNLVKNF</sequence>
<gene>
    <name evidence="3" type="ORF">EIN_523460</name>
</gene>
<reference evidence="3 4" key="1">
    <citation type="submission" date="2012-10" db="EMBL/GenBank/DDBJ databases">
        <authorList>
            <person name="Zafar N."/>
            <person name="Inman J."/>
            <person name="Hall N."/>
            <person name="Lorenzi H."/>
            <person name="Caler E."/>
        </authorList>
    </citation>
    <scope>NUCLEOTIDE SEQUENCE [LARGE SCALE GENOMIC DNA]</scope>
    <source>
        <strain evidence="3 4">IP1</strain>
    </source>
</reference>
<feature type="chain" id="PRO_5001991419" evidence="2">
    <location>
        <begin position="21"/>
        <end position="108"/>
    </location>
</feature>
<dbReference type="Proteomes" id="UP000014680">
    <property type="component" value="Unassembled WGS sequence"/>
</dbReference>
<evidence type="ECO:0000313" key="4">
    <source>
        <dbReference type="Proteomes" id="UP000014680"/>
    </source>
</evidence>
<keyword evidence="4" id="KW-1185">Reference proteome</keyword>
<protein>
    <submittedName>
        <fullName evidence="3">Uncharacterized protein</fullName>
    </submittedName>
</protein>
<keyword evidence="2" id="KW-0732">Signal</keyword>
<feature type="region of interest" description="Disordered" evidence="1">
    <location>
        <begin position="53"/>
        <end position="88"/>
    </location>
</feature>
<evidence type="ECO:0000313" key="3">
    <source>
        <dbReference type="EMBL" id="ELP92458.1"/>
    </source>
</evidence>
<dbReference type="AlphaFoldDB" id="A0A0A1UG93"/>
<evidence type="ECO:0000256" key="1">
    <source>
        <dbReference type="SAM" id="MobiDB-lite"/>
    </source>
</evidence>
<dbReference type="EMBL" id="KB206368">
    <property type="protein sequence ID" value="ELP92458.1"/>
    <property type="molecule type" value="Genomic_DNA"/>
</dbReference>
<feature type="compositionally biased region" description="Low complexity" evidence="1">
    <location>
        <begin position="62"/>
        <end position="72"/>
    </location>
</feature>
<feature type="signal peptide" evidence="2">
    <location>
        <begin position="1"/>
        <end position="20"/>
    </location>
</feature>
<dbReference type="KEGG" id="eiv:EIN_523460"/>
<name>A0A0A1UG93_ENTIV</name>